<dbReference type="Gene3D" id="2.60.120.260">
    <property type="entry name" value="Galactose-binding domain-like"/>
    <property type="match status" value="1"/>
</dbReference>
<dbReference type="InterPro" id="IPR009030">
    <property type="entry name" value="Growth_fac_rcpt_cys_sf"/>
</dbReference>
<dbReference type="Proteomes" id="UP001165740">
    <property type="component" value="Chromosome 5"/>
</dbReference>
<evidence type="ECO:0000313" key="3">
    <source>
        <dbReference type="RefSeq" id="XP_055886767.1"/>
    </source>
</evidence>
<accession>A0A9W3AHL5</accession>
<dbReference type="RefSeq" id="XP_055886767.1">
    <property type="nucleotide sequence ID" value="XM_056030792.1"/>
</dbReference>
<dbReference type="SUPFAM" id="SSF57184">
    <property type="entry name" value="Growth factor receptor domain"/>
    <property type="match status" value="1"/>
</dbReference>
<evidence type="ECO:0000256" key="1">
    <source>
        <dbReference type="SAM" id="SignalP"/>
    </source>
</evidence>
<dbReference type="InterPro" id="IPR051941">
    <property type="entry name" value="BG_Antigen-Binding_Lectin"/>
</dbReference>
<evidence type="ECO:0000313" key="2">
    <source>
        <dbReference type="Proteomes" id="UP001165740"/>
    </source>
</evidence>
<name>A0A9W3AHL5_BIOGL</name>
<dbReference type="OrthoDB" id="6157064at2759"/>
<feature type="chain" id="PRO_5040807852" evidence="1">
    <location>
        <begin position="27"/>
        <end position="521"/>
    </location>
</feature>
<dbReference type="GeneID" id="106057676"/>
<dbReference type="Pfam" id="PF22633">
    <property type="entry name" value="F5_F8_type_C_2"/>
    <property type="match status" value="1"/>
</dbReference>
<reference evidence="3" key="1">
    <citation type="submission" date="2025-08" db="UniProtKB">
        <authorList>
            <consortium name="RefSeq"/>
        </authorList>
    </citation>
    <scope>IDENTIFICATION</scope>
</reference>
<dbReference type="PANTHER" id="PTHR45713">
    <property type="entry name" value="FTP DOMAIN-CONTAINING PROTEIN"/>
    <property type="match status" value="1"/>
</dbReference>
<sequence length="521" mass="60131">MFGNTLLSFTKSTSWILILLPITSDACDKGWFGERCQYKCHCQSDCDKEGQCVGNDTRCDSSWFGTKCQHYDLSTTRGATITASPKQTTQWLTDRDSKTCNNDPKLQSLTIVWDKDYIFTWMRMVYKIVLSKSVEILFNQLNPIKVLNCSTVILQDKEPTLEIHCNLNFLVRQITITSLLVDLCDVYISGGVNFALKQRVMQSSNYSDLYYADKAVDGDLTTFSHTKHEERPFWSVTLSTPRLVHRIVLQNRMMDMHGVSVGERLQNFELQALDENRYIRFYHKDNSTAPMSNYTVVMAMKSILEIKVYATFRYAYGDRYMVPVLTLSEVEVYGECWPGSLEFYCNLVHKDNYPIGHRLQNFELKALDENGDPQFRYKDNNSEPLHNYTVVIAGRTVIKIIVYATYKKPVITERPILTLVELQIFGECLPGTWGLYCNQSCPSYCPVTCTQEEGSCHLIHEEECCDDVASLEQYLSLTGSKNLLRIVQGHKDVCQTLLQKKFRIKLKLCTIIHWQKQYMNQ</sequence>
<keyword evidence="1" id="KW-0732">Signal</keyword>
<dbReference type="AlphaFoldDB" id="A0A9W3AHL5"/>
<dbReference type="InterPro" id="IPR008979">
    <property type="entry name" value="Galactose-bd-like_sf"/>
</dbReference>
<gene>
    <name evidence="3" type="primary">LOC106057676</name>
</gene>
<feature type="signal peptide" evidence="1">
    <location>
        <begin position="1"/>
        <end position="26"/>
    </location>
</feature>
<protein>
    <submittedName>
        <fullName evidence="3">Uncharacterized protein LOC106057676 isoform X1</fullName>
    </submittedName>
</protein>
<organism evidence="2 3">
    <name type="scientific">Biomphalaria glabrata</name>
    <name type="common">Bloodfluke planorb</name>
    <name type="synonym">Freshwater snail</name>
    <dbReference type="NCBI Taxonomy" id="6526"/>
    <lineage>
        <taxon>Eukaryota</taxon>
        <taxon>Metazoa</taxon>
        <taxon>Spiralia</taxon>
        <taxon>Lophotrochozoa</taxon>
        <taxon>Mollusca</taxon>
        <taxon>Gastropoda</taxon>
        <taxon>Heterobranchia</taxon>
        <taxon>Euthyneura</taxon>
        <taxon>Panpulmonata</taxon>
        <taxon>Hygrophila</taxon>
        <taxon>Lymnaeoidea</taxon>
        <taxon>Planorbidae</taxon>
        <taxon>Biomphalaria</taxon>
    </lineage>
</organism>
<dbReference type="SUPFAM" id="SSF49785">
    <property type="entry name" value="Galactose-binding domain-like"/>
    <property type="match status" value="1"/>
</dbReference>
<proteinExistence type="predicted"/>
<dbReference type="PANTHER" id="PTHR45713:SF6">
    <property type="entry name" value="F5_8 TYPE C DOMAIN-CONTAINING PROTEIN"/>
    <property type="match status" value="1"/>
</dbReference>
<keyword evidence="2" id="KW-1185">Reference proteome</keyword>